<keyword evidence="3" id="KW-1185">Reference proteome</keyword>
<dbReference type="PANTHER" id="PTHR12773:SF0">
    <property type="entry name" value="MULTIFUNCTIONAL METHYLTRANSFERASE SUBUNIT TRM112-LIKE PROTEIN"/>
    <property type="match status" value="1"/>
</dbReference>
<dbReference type="PANTHER" id="PTHR12773">
    <property type="entry name" value="UPF0315 PROTEIN-RELATED"/>
    <property type="match status" value="1"/>
</dbReference>
<comment type="similarity">
    <text evidence="1">Belongs to the TRM112 family.</text>
</comment>
<dbReference type="EMBL" id="CENE01000019">
    <property type="protein sequence ID" value="CEQ42009.1"/>
    <property type="molecule type" value="Genomic_DNA"/>
</dbReference>
<accession>A0A0D6EPY5</accession>
<dbReference type="InterPro" id="IPR005651">
    <property type="entry name" value="Trm112-like"/>
</dbReference>
<gene>
    <name evidence="2" type="primary">SPOSA6832_03778</name>
</gene>
<dbReference type="OrthoDB" id="2187549at2759"/>
<evidence type="ECO:0000256" key="1">
    <source>
        <dbReference type="ARBA" id="ARBA00007980"/>
    </source>
</evidence>
<sequence length="123" mass="14048">MVRLLTQNLLSCPSRACSYPQNFPLAFRNVDKLELVDAEFNEEFLRGVLSRLEWAGLRKSAAEVTPDLTHPEAVSLDLLKTLHHVLLEIVVRDGEMVCPQCEHVFKIKDSIPNMLLAEHEIRK</sequence>
<dbReference type="GO" id="GO:0070476">
    <property type="term" value="P:rRNA (guanine-N7)-methylation"/>
    <property type="evidence" value="ECO:0007669"/>
    <property type="project" value="TreeGrafter"/>
</dbReference>
<proteinExistence type="inferred from homology"/>
<dbReference type="GO" id="GO:0030488">
    <property type="term" value="P:tRNA methylation"/>
    <property type="evidence" value="ECO:0007669"/>
    <property type="project" value="TreeGrafter"/>
</dbReference>
<evidence type="ECO:0000313" key="2">
    <source>
        <dbReference type="EMBL" id="CEQ42009.1"/>
    </source>
</evidence>
<dbReference type="GO" id="GO:0046982">
    <property type="term" value="F:protein heterodimerization activity"/>
    <property type="evidence" value="ECO:0007669"/>
    <property type="project" value="InterPro"/>
</dbReference>
<dbReference type="InterPro" id="IPR039127">
    <property type="entry name" value="Trm112"/>
</dbReference>
<dbReference type="SUPFAM" id="SSF158997">
    <property type="entry name" value="Trm112p-like"/>
    <property type="match status" value="1"/>
</dbReference>
<organism evidence="2 3">
    <name type="scientific">Sporidiobolus salmonicolor</name>
    <name type="common">Yeast-like fungus</name>
    <name type="synonym">Sporobolomyces salmonicolor</name>
    <dbReference type="NCBI Taxonomy" id="5005"/>
    <lineage>
        <taxon>Eukaryota</taxon>
        <taxon>Fungi</taxon>
        <taxon>Dikarya</taxon>
        <taxon>Basidiomycota</taxon>
        <taxon>Pucciniomycotina</taxon>
        <taxon>Microbotryomycetes</taxon>
        <taxon>Sporidiobolales</taxon>
        <taxon>Sporidiobolaceae</taxon>
        <taxon>Sporobolomyces</taxon>
    </lineage>
</organism>
<name>A0A0D6EPY5_SPOSA</name>
<dbReference type="Proteomes" id="UP000243876">
    <property type="component" value="Unassembled WGS sequence"/>
</dbReference>
<protein>
    <submittedName>
        <fullName evidence="2">SPOSA6832_03778-mRNA-1:cds</fullName>
    </submittedName>
</protein>
<evidence type="ECO:0000313" key="3">
    <source>
        <dbReference type="Proteomes" id="UP000243876"/>
    </source>
</evidence>
<dbReference type="Gene3D" id="2.20.25.10">
    <property type="match status" value="1"/>
</dbReference>
<reference evidence="3" key="1">
    <citation type="submission" date="2015-02" db="EMBL/GenBank/DDBJ databases">
        <authorList>
            <person name="Gon?alves P."/>
        </authorList>
    </citation>
    <scope>NUCLEOTIDE SEQUENCE [LARGE SCALE GENOMIC DNA]</scope>
</reference>
<dbReference type="Pfam" id="PF03966">
    <property type="entry name" value="Trm112p"/>
    <property type="match status" value="1"/>
</dbReference>
<dbReference type="AlphaFoldDB" id="A0A0D6EPY5"/>